<sequence>MMINILEWVARRRVAVLVVSLSVAVLLQVLRHTAGDGHSLRLDLVIGVLPVLPLILCAAVVGRTFHPAKLIARPEVPALDVPANPAVVLGSAGYTFFAVFLLGATTQGLVTGLDFAFAAPALVIIGGQLAAFWWAALGRYGVRLTPDGIIDRQVYGRLFVPWEALATVEPAYPRDAHRVVLRVERLDLVRKRGFRAGGRTLLPAAGVSAAFLTHAINQYASHPESRPAIGSVTALTHLQSTSQR</sequence>
<dbReference type="EMBL" id="BOMH01000037">
    <property type="protein sequence ID" value="GID67181.1"/>
    <property type="molecule type" value="Genomic_DNA"/>
</dbReference>
<feature type="transmembrane region" description="Helical" evidence="1">
    <location>
        <begin position="83"/>
        <end position="103"/>
    </location>
</feature>
<name>A0A919IM54_9ACTN</name>
<dbReference type="Proteomes" id="UP000619479">
    <property type="component" value="Unassembled WGS sequence"/>
</dbReference>
<protein>
    <recommendedName>
        <fullName evidence="4">PH domain-containing protein</fullName>
    </recommendedName>
</protein>
<comment type="caution">
    <text evidence="2">The sequence shown here is derived from an EMBL/GenBank/DDBJ whole genome shotgun (WGS) entry which is preliminary data.</text>
</comment>
<keyword evidence="3" id="KW-1185">Reference proteome</keyword>
<organism evidence="2 3">
    <name type="scientific">Actinoplanes cyaneus</name>
    <dbReference type="NCBI Taxonomy" id="52696"/>
    <lineage>
        <taxon>Bacteria</taxon>
        <taxon>Bacillati</taxon>
        <taxon>Actinomycetota</taxon>
        <taxon>Actinomycetes</taxon>
        <taxon>Micromonosporales</taxon>
        <taxon>Micromonosporaceae</taxon>
        <taxon>Actinoplanes</taxon>
    </lineage>
</organism>
<feature type="transmembrane region" description="Helical" evidence="1">
    <location>
        <begin position="41"/>
        <end position="62"/>
    </location>
</feature>
<dbReference type="AlphaFoldDB" id="A0A919IM54"/>
<proteinExistence type="predicted"/>
<gene>
    <name evidence="2" type="ORF">Acy02nite_50620</name>
</gene>
<accession>A0A919IM54</accession>
<evidence type="ECO:0000313" key="3">
    <source>
        <dbReference type="Proteomes" id="UP000619479"/>
    </source>
</evidence>
<feature type="transmembrane region" description="Helical" evidence="1">
    <location>
        <begin position="115"/>
        <end position="136"/>
    </location>
</feature>
<dbReference type="RefSeq" id="WP_203744598.1">
    <property type="nucleotide sequence ID" value="NZ_BAAAUC010000004.1"/>
</dbReference>
<reference evidence="2" key="1">
    <citation type="submission" date="2021-01" db="EMBL/GenBank/DDBJ databases">
        <title>Whole genome shotgun sequence of Actinoplanes cyaneus NBRC 14990.</title>
        <authorList>
            <person name="Komaki H."/>
            <person name="Tamura T."/>
        </authorList>
    </citation>
    <scope>NUCLEOTIDE SEQUENCE</scope>
    <source>
        <strain evidence="2">NBRC 14990</strain>
    </source>
</reference>
<evidence type="ECO:0000256" key="1">
    <source>
        <dbReference type="SAM" id="Phobius"/>
    </source>
</evidence>
<evidence type="ECO:0000313" key="2">
    <source>
        <dbReference type="EMBL" id="GID67181.1"/>
    </source>
</evidence>
<keyword evidence="1" id="KW-1133">Transmembrane helix</keyword>
<keyword evidence="1" id="KW-0472">Membrane</keyword>
<keyword evidence="1" id="KW-0812">Transmembrane</keyword>
<evidence type="ECO:0008006" key="4">
    <source>
        <dbReference type="Google" id="ProtNLM"/>
    </source>
</evidence>